<dbReference type="EC" id="1.3.1.76" evidence="2"/>
<dbReference type="GO" id="GO:0043115">
    <property type="term" value="F:precorrin-2 dehydrogenase activity"/>
    <property type="evidence" value="ECO:0007669"/>
    <property type="project" value="UniProtKB-EC"/>
</dbReference>
<evidence type="ECO:0000256" key="1">
    <source>
        <dbReference type="ARBA" id="ARBA00005010"/>
    </source>
</evidence>
<dbReference type="KEGG" id="fes:HER31_09030"/>
<proteinExistence type="predicted"/>
<comment type="pathway">
    <text evidence="1">Porphyrin-containing compound metabolism; siroheme biosynthesis; sirohydrochlorin from precorrin-2: step 1/1.</text>
</comment>
<dbReference type="NCBIfam" id="TIGR01470">
    <property type="entry name" value="cysG_Nterm"/>
    <property type="match status" value="1"/>
</dbReference>
<evidence type="ECO:0000313" key="8">
    <source>
        <dbReference type="Proteomes" id="UP000501602"/>
    </source>
</evidence>
<dbReference type="GO" id="GO:0019354">
    <property type="term" value="P:siroheme biosynthetic process"/>
    <property type="evidence" value="ECO:0007669"/>
    <property type="project" value="UniProtKB-UniPathway"/>
</dbReference>
<dbReference type="InterPro" id="IPR036291">
    <property type="entry name" value="NAD(P)-bd_dom_sf"/>
</dbReference>
<reference evidence="7 8" key="1">
    <citation type="submission" date="2020-04" db="EMBL/GenBank/DDBJ databases">
        <title>Ferrimonas sp. S7 isolated from sea water.</title>
        <authorList>
            <person name="Bae S.S."/>
            <person name="Baek K."/>
        </authorList>
    </citation>
    <scope>NUCLEOTIDE SEQUENCE [LARGE SCALE GENOMIC DNA]</scope>
    <source>
        <strain evidence="7 8">S7</strain>
    </source>
</reference>
<dbReference type="RefSeq" id="WP_168660272.1">
    <property type="nucleotide sequence ID" value="NZ_CP051180.1"/>
</dbReference>
<dbReference type="AlphaFoldDB" id="A0A6H1UD60"/>
<evidence type="ECO:0000256" key="4">
    <source>
        <dbReference type="ARBA" id="ARBA00023027"/>
    </source>
</evidence>
<sequence>MRYFPLFHDTEHMRLLVVGGGEVAARKVALWARSNAVITVVSLDWVDSITELAPARIECITTDYDPHHLEGRQGVIAATDNAELNRQIAREAKALGLWVNVVDQPELCTVITPAIVDRAPMLVAIGSEGKAPVLVRTLRALIETILPSSLGKLAQFIGSKRHKVQQQSDNPRVVWEHFLQQNGLVLNQDSEQHLQAAINKDLPSGKLWLMYNDQQPLMLPIGLMPELQRLDRVVYATELDAQLLELCRRDAAQSAVNTAELEQIQTWVRNGERVLLYLDRAAQTDWLSQINLLAGLSATDIADFSSKAE</sequence>
<dbReference type="SUPFAM" id="SSF51735">
    <property type="entry name" value="NAD(P)-binding Rossmann-fold domains"/>
    <property type="match status" value="1"/>
</dbReference>
<name>A0A6H1UD60_9GAMM</name>
<keyword evidence="3" id="KW-0560">Oxidoreductase</keyword>
<evidence type="ECO:0000313" key="7">
    <source>
        <dbReference type="EMBL" id="QIZ77011.1"/>
    </source>
</evidence>
<protein>
    <recommendedName>
        <fullName evidence="2">precorrin-2 dehydrogenase</fullName>
        <ecNumber evidence="2">1.3.1.76</ecNumber>
    </recommendedName>
</protein>
<evidence type="ECO:0000256" key="2">
    <source>
        <dbReference type="ARBA" id="ARBA00012400"/>
    </source>
</evidence>
<evidence type="ECO:0000256" key="5">
    <source>
        <dbReference type="ARBA" id="ARBA00023244"/>
    </source>
</evidence>
<accession>A0A6H1UD60</accession>
<dbReference type="SUPFAM" id="SSF75615">
    <property type="entry name" value="Siroheme synthase middle domains-like"/>
    <property type="match status" value="1"/>
</dbReference>
<evidence type="ECO:0000256" key="6">
    <source>
        <dbReference type="ARBA" id="ARBA00047561"/>
    </source>
</evidence>
<dbReference type="PANTHER" id="PTHR35330">
    <property type="entry name" value="SIROHEME BIOSYNTHESIS PROTEIN MET8"/>
    <property type="match status" value="1"/>
</dbReference>
<keyword evidence="5" id="KW-0627">Porphyrin biosynthesis</keyword>
<dbReference type="GO" id="GO:0004325">
    <property type="term" value="F:ferrochelatase activity"/>
    <property type="evidence" value="ECO:0007669"/>
    <property type="project" value="InterPro"/>
</dbReference>
<gene>
    <name evidence="7" type="ORF">HER31_09030</name>
</gene>
<comment type="catalytic activity">
    <reaction evidence="6">
        <text>precorrin-2 + NAD(+) = sirohydrochlorin + NADH + 2 H(+)</text>
        <dbReference type="Rhea" id="RHEA:15613"/>
        <dbReference type="ChEBI" id="CHEBI:15378"/>
        <dbReference type="ChEBI" id="CHEBI:57540"/>
        <dbReference type="ChEBI" id="CHEBI:57945"/>
        <dbReference type="ChEBI" id="CHEBI:58351"/>
        <dbReference type="ChEBI" id="CHEBI:58827"/>
        <dbReference type="EC" id="1.3.1.76"/>
    </reaction>
</comment>
<evidence type="ECO:0000256" key="3">
    <source>
        <dbReference type="ARBA" id="ARBA00023002"/>
    </source>
</evidence>
<dbReference type="UniPathway" id="UPA00262">
    <property type="reaction ID" value="UER00222"/>
</dbReference>
<dbReference type="Proteomes" id="UP000501602">
    <property type="component" value="Chromosome"/>
</dbReference>
<dbReference type="InterPro" id="IPR006367">
    <property type="entry name" value="Sirohaem_synthase_N"/>
</dbReference>
<dbReference type="EMBL" id="CP051180">
    <property type="protein sequence ID" value="QIZ77011.1"/>
    <property type="molecule type" value="Genomic_DNA"/>
</dbReference>
<dbReference type="PANTHER" id="PTHR35330:SF1">
    <property type="entry name" value="SIROHEME BIOSYNTHESIS PROTEIN MET8"/>
    <property type="match status" value="1"/>
</dbReference>
<dbReference type="Gene3D" id="3.30.160.110">
    <property type="entry name" value="Siroheme synthase, domain 2"/>
    <property type="match status" value="1"/>
</dbReference>
<organism evidence="7 8">
    <name type="scientific">Ferrimonas lipolytica</name>
    <dbReference type="NCBI Taxonomy" id="2724191"/>
    <lineage>
        <taxon>Bacteria</taxon>
        <taxon>Pseudomonadati</taxon>
        <taxon>Pseudomonadota</taxon>
        <taxon>Gammaproteobacteria</taxon>
        <taxon>Alteromonadales</taxon>
        <taxon>Ferrimonadaceae</taxon>
        <taxon>Ferrimonas</taxon>
    </lineage>
</organism>
<dbReference type="Gene3D" id="3.40.50.720">
    <property type="entry name" value="NAD(P)-binding Rossmann-like Domain"/>
    <property type="match status" value="1"/>
</dbReference>
<keyword evidence="8" id="KW-1185">Reference proteome</keyword>
<keyword evidence="4" id="KW-0520">NAD</keyword>
<dbReference type="Pfam" id="PF13241">
    <property type="entry name" value="NAD_binding_7"/>
    <property type="match status" value="1"/>
</dbReference>
<dbReference type="InterPro" id="IPR028161">
    <property type="entry name" value="Met8-like"/>
</dbReference>